<dbReference type="EMBL" id="CP100355">
    <property type="protein sequence ID" value="UTF53011.1"/>
    <property type="molecule type" value="Genomic_DNA"/>
</dbReference>
<dbReference type="RefSeq" id="WP_254157137.1">
    <property type="nucleotide sequence ID" value="NZ_CP100355.1"/>
</dbReference>
<sequence>MNGDHVDPNPDIDLVDVTFHTASSSLDVTDIAGNDLLFGLTGWDPSVDDRDIDEQVDAAVTARVTEIRYDLQNFLKVTRSDGSFQVERNGQTTATVRDDVGTDRPVRYSLPEGQYRCSVESSINVHLWFDGAGTIRYRSESGLTISFPYPTTVTFGFKTYVDYPRHELTVEPTTAGFATAVSHLGATITTTSVDRVHRNNRGYPPTIRLGSETTVPAAVEASTPDTGIELLIPDSLSALLPAAPLAYYLGARVRVQDDSAPILRAPAVDVYHEFDPLPAFEGQTAALLKRIFFLDMLATWYDDSEWTVRAHGILESAGIDLEPCVEAPLAERLEAYLSFPGPPLEEALPAWPYRMTVEPSPESVAQLPHLLYDMAAIELPKVAESTETTKEATEATEPAEVMDATEATKATNTTETTRSAAGSPSSDERHFEVITRLRGRLRSGGAASDPTDAAFTSMPGAYRNRLEYLGRDCRQRAVVVAFTDEVTDAERESVVDRYRRRDDVLSPTVTALETPSREELAGVFETGVDFLHVVGDCSEAGIPCRDGVLEPASLAENNVQLFQIDGPRSLAVDLVERGSVAGVGGVAGIAGASKDGDDNGDRSSDTTVGELLLYGHSLATATQCAARTDTIESQPQPRAVVGDGSYRFVASWWPTLIYVLTAGGRRASTGDGDEYTASDGDARGEPDALRVTAVPFPIDPVGGYAVPNWDDEKRLQPNPLSFDVDPGSVTDFLAESEAPIYYDGRFYWPEEQLLLAYPIA</sequence>
<proteinExistence type="predicted"/>
<dbReference type="AlphaFoldDB" id="A0A9E7N914"/>
<feature type="region of interest" description="Disordered" evidence="1">
    <location>
        <begin position="407"/>
        <end position="429"/>
    </location>
</feature>
<gene>
    <name evidence="2" type="ORF">NGM29_14700</name>
</gene>
<reference evidence="2" key="1">
    <citation type="submission" date="2022-06" db="EMBL/GenBank/DDBJ databases">
        <title>Diverse halophilic archaea isolated from saline environments.</title>
        <authorList>
            <person name="Cui H.-L."/>
        </authorList>
    </citation>
    <scope>NUCLEOTIDE SEQUENCE</scope>
    <source>
        <strain evidence="2">WLHS1</strain>
    </source>
</reference>
<dbReference type="KEGG" id="sawl:NGM29_14700"/>
<keyword evidence="3" id="KW-1185">Reference proteome</keyword>
<feature type="compositionally biased region" description="Low complexity" evidence="1">
    <location>
        <begin position="407"/>
        <end position="421"/>
    </location>
</feature>
<name>A0A9E7N914_9EURY</name>
<organism evidence="2 3">
    <name type="scientific">Natronosalvus rutilus</name>
    <dbReference type="NCBI Taxonomy" id="2953753"/>
    <lineage>
        <taxon>Archaea</taxon>
        <taxon>Methanobacteriati</taxon>
        <taxon>Methanobacteriota</taxon>
        <taxon>Stenosarchaea group</taxon>
        <taxon>Halobacteria</taxon>
        <taxon>Halobacteriales</taxon>
        <taxon>Natrialbaceae</taxon>
        <taxon>Natronosalvus</taxon>
    </lineage>
</organism>
<protein>
    <submittedName>
        <fullName evidence="2">Uncharacterized protein</fullName>
    </submittedName>
</protein>
<evidence type="ECO:0000313" key="3">
    <source>
        <dbReference type="Proteomes" id="UP001056855"/>
    </source>
</evidence>
<dbReference type="GeneID" id="73291320"/>
<accession>A0A9E7N914</accession>
<dbReference type="Proteomes" id="UP001056855">
    <property type="component" value="Chromosome"/>
</dbReference>
<evidence type="ECO:0000256" key="1">
    <source>
        <dbReference type="SAM" id="MobiDB-lite"/>
    </source>
</evidence>
<evidence type="ECO:0000313" key="2">
    <source>
        <dbReference type="EMBL" id="UTF53011.1"/>
    </source>
</evidence>